<dbReference type="Gene3D" id="3.40.50.300">
    <property type="entry name" value="P-loop containing nucleotide triphosphate hydrolases"/>
    <property type="match status" value="1"/>
</dbReference>
<proteinExistence type="inferred from homology"/>
<dbReference type="EMBL" id="JAPFQI010000005">
    <property type="protein sequence ID" value="MCW8085760.1"/>
    <property type="molecule type" value="Genomic_DNA"/>
</dbReference>
<dbReference type="RefSeq" id="WP_301589709.1">
    <property type="nucleotide sequence ID" value="NZ_JAPFQI010000005.1"/>
</dbReference>
<keyword evidence="9" id="KW-1185">Reference proteome</keyword>
<evidence type="ECO:0000256" key="2">
    <source>
        <dbReference type="ARBA" id="ARBA00022448"/>
    </source>
</evidence>
<keyword evidence="3" id="KW-0547">Nucleotide-binding</keyword>
<dbReference type="InterPro" id="IPR027417">
    <property type="entry name" value="P-loop_NTPase"/>
</dbReference>
<evidence type="ECO:0000256" key="1">
    <source>
        <dbReference type="ARBA" id="ARBA00005417"/>
    </source>
</evidence>
<dbReference type="InterPro" id="IPR003439">
    <property type="entry name" value="ABC_transporter-like_ATP-bd"/>
</dbReference>
<keyword evidence="2" id="KW-0813">Transport</keyword>
<evidence type="ECO:0000313" key="8">
    <source>
        <dbReference type="EMBL" id="MCW8085760.1"/>
    </source>
</evidence>
<dbReference type="SMART" id="SM00382">
    <property type="entry name" value="AAA"/>
    <property type="match status" value="1"/>
</dbReference>
<dbReference type="PANTHER" id="PTHR42734:SF5">
    <property type="entry name" value="IRON TRANSPORT SYSTEM ATP-BINDING PROTEIN HI_0361-RELATED"/>
    <property type="match status" value="1"/>
</dbReference>
<dbReference type="Proteomes" id="UP001526430">
    <property type="component" value="Unassembled WGS sequence"/>
</dbReference>
<dbReference type="InterPro" id="IPR050153">
    <property type="entry name" value="Metal_Ion_Import_ABC"/>
</dbReference>
<comment type="caution">
    <text evidence="8">The sequence shown here is derived from an EMBL/GenBank/DDBJ whole genome shotgun (WGS) entry which is preliminary data.</text>
</comment>
<dbReference type="CDD" id="cd03235">
    <property type="entry name" value="ABC_Metallic_Cations"/>
    <property type="match status" value="1"/>
</dbReference>
<dbReference type="InterPro" id="IPR017871">
    <property type="entry name" value="ABC_transporter-like_CS"/>
</dbReference>
<organism evidence="8 9">
    <name type="scientific">Sabulicella glaciei</name>
    <dbReference type="NCBI Taxonomy" id="2984948"/>
    <lineage>
        <taxon>Bacteria</taxon>
        <taxon>Pseudomonadati</taxon>
        <taxon>Pseudomonadota</taxon>
        <taxon>Alphaproteobacteria</taxon>
        <taxon>Acetobacterales</taxon>
        <taxon>Acetobacteraceae</taxon>
        <taxon>Sabulicella</taxon>
    </lineage>
</organism>
<gene>
    <name evidence="8" type="ORF">OF850_09000</name>
</gene>
<dbReference type="PROSITE" id="PS50893">
    <property type="entry name" value="ABC_TRANSPORTER_2"/>
    <property type="match status" value="1"/>
</dbReference>
<reference evidence="8 9" key="1">
    <citation type="submission" date="2022-10" db="EMBL/GenBank/DDBJ databases">
        <title>Roseococcus glaciei nov., sp. nov., isolated from glacier.</title>
        <authorList>
            <person name="Liu Q."/>
            <person name="Xin Y.-H."/>
        </authorList>
    </citation>
    <scope>NUCLEOTIDE SEQUENCE [LARGE SCALE GENOMIC DNA]</scope>
    <source>
        <strain evidence="8 9">MDT2-1-1</strain>
    </source>
</reference>
<feature type="domain" description="ABC transporter" evidence="7">
    <location>
        <begin position="5"/>
        <end position="235"/>
    </location>
</feature>
<evidence type="ECO:0000259" key="7">
    <source>
        <dbReference type="PROSITE" id="PS50893"/>
    </source>
</evidence>
<dbReference type="GO" id="GO:0005524">
    <property type="term" value="F:ATP binding"/>
    <property type="evidence" value="ECO:0007669"/>
    <property type="project" value="UniProtKB-KW"/>
</dbReference>
<dbReference type="PANTHER" id="PTHR42734">
    <property type="entry name" value="METAL TRANSPORT SYSTEM ATP-BINDING PROTEIN TM_0124-RELATED"/>
    <property type="match status" value="1"/>
</dbReference>
<keyword evidence="6" id="KW-0406">Ion transport</keyword>
<evidence type="ECO:0000256" key="4">
    <source>
        <dbReference type="ARBA" id="ARBA00022840"/>
    </source>
</evidence>
<evidence type="ECO:0000256" key="5">
    <source>
        <dbReference type="ARBA" id="ARBA00022906"/>
    </source>
</evidence>
<dbReference type="Pfam" id="PF00005">
    <property type="entry name" value="ABC_tran"/>
    <property type="match status" value="1"/>
</dbReference>
<keyword evidence="5" id="KW-0864">Zinc transport</keyword>
<accession>A0ABT3NUC3</accession>
<evidence type="ECO:0000256" key="6">
    <source>
        <dbReference type="ARBA" id="ARBA00023065"/>
    </source>
</evidence>
<name>A0ABT3NUC3_9PROT</name>
<evidence type="ECO:0000313" key="9">
    <source>
        <dbReference type="Proteomes" id="UP001526430"/>
    </source>
</evidence>
<keyword evidence="4 8" id="KW-0067">ATP-binding</keyword>
<dbReference type="SUPFAM" id="SSF52540">
    <property type="entry name" value="P-loop containing nucleoside triphosphate hydrolases"/>
    <property type="match status" value="1"/>
</dbReference>
<dbReference type="InterPro" id="IPR003593">
    <property type="entry name" value="AAA+_ATPase"/>
</dbReference>
<sequence>MIPPLSLRGVSVRYGDRPALSDVSWDAVPGLTAILGPNGAGKSTLLRAALGLVPATGEVRFFGRPLADVRNRVAFLPQRASVDWDFPATALDVVGMARLPRLRRWWGGLPGPDRDAALSALDSVGMADFAGRQIGRLSGGQQQRVFLARALAQGADLFLMDEPLAAVDAVTERAILAVLHRLVDEGKTVLMVHHDLSLVSEHFTDVLLLAGRVVAAGPVREAFTEDSVARAFGGLPRMMVA</sequence>
<protein>
    <submittedName>
        <fullName evidence="8">Metal ABC transporter ATP-binding protein</fullName>
    </submittedName>
</protein>
<dbReference type="PROSITE" id="PS00211">
    <property type="entry name" value="ABC_TRANSPORTER_1"/>
    <property type="match status" value="1"/>
</dbReference>
<keyword evidence="5" id="KW-0862">Zinc</keyword>
<evidence type="ECO:0000256" key="3">
    <source>
        <dbReference type="ARBA" id="ARBA00022741"/>
    </source>
</evidence>
<comment type="similarity">
    <text evidence="1">Belongs to the ABC transporter superfamily.</text>
</comment>